<proteinExistence type="predicted"/>
<organism evidence="3">
    <name type="scientific">Dichomitus squalens</name>
    <dbReference type="NCBI Taxonomy" id="114155"/>
    <lineage>
        <taxon>Eukaryota</taxon>
        <taxon>Fungi</taxon>
        <taxon>Dikarya</taxon>
        <taxon>Basidiomycota</taxon>
        <taxon>Agaricomycotina</taxon>
        <taxon>Agaricomycetes</taxon>
        <taxon>Polyporales</taxon>
        <taxon>Polyporaceae</taxon>
        <taxon>Dichomitus</taxon>
    </lineage>
</organism>
<feature type="compositionally biased region" description="Polar residues" evidence="1">
    <location>
        <begin position="107"/>
        <end position="119"/>
    </location>
</feature>
<evidence type="ECO:0000256" key="2">
    <source>
        <dbReference type="SAM" id="SignalP"/>
    </source>
</evidence>
<name>A0A4Q9MU58_9APHY</name>
<accession>A0A4Q9MU58</accession>
<sequence length="119" mass="12185">MWGCECRLRGCAWCWPGWKLCGGLGCACDGACNGFSLSPSGELSSAVLADPEAAGTPSGSSSATASPSYPYGSRSTLSRSSSSFLSLSSSSCMTPPSPSNFSRFPLSFSSRVTRPASSC</sequence>
<evidence type="ECO:0008006" key="4">
    <source>
        <dbReference type="Google" id="ProtNLM"/>
    </source>
</evidence>
<feature type="region of interest" description="Disordered" evidence="1">
    <location>
        <begin position="48"/>
        <end position="119"/>
    </location>
</feature>
<keyword evidence="2" id="KW-0732">Signal</keyword>
<feature type="chain" id="PRO_5020327856" description="REJ domain-containing protein" evidence="2">
    <location>
        <begin position="26"/>
        <end position="119"/>
    </location>
</feature>
<gene>
    <name evidence="3" type="ORF">BD311DRAFT_752543</name>
</gene>
<dbReference type="AlphaFoldDB" id="A0A4Q9MU58"/>
<protein>
    <recommendedName>
        <fullName evidence="4">REJ domain-containing protein</fullName>
    </recommendedName>
</protein>
<evidence type="ECO:0000313" key="3">
    <source>
        <dbReference type="EMBL" id="TBU31399.1"/>
    </source>
</evidence>
<reference evidence="3" key="1">
    <citation type="submission" date="2019-01" db="EMBL/GenBank/DDBJ databases">
        <title>Draft genome sequences of three monokaryotic isolates of the white-rot basidiomycete fungus Dichomitus squalens.</title>
        <authorList>
            <consortium name="DOE Joint Genome Institute"/>
            <person name="Lopez S.C."/>
            <person name="Andreopoulos B."/>
            <person name="Pangilinan J."/>
            <person name="Lipzen A."/>
            <person name="Riley R."/>
            <person name="Ahrendt S."/>
            <person name="Ng V."/>
            <person name="Barry K."/>
            <person name="Daum C."/>
            <person name="Grigoriev I.V."/>
            <person name="Hilden K.S."/>
            <person name="Makela M.R."/>
            <person name="de Vries R.P."/>
        </authorList>
    </citation>
    <scope>NUCLEOTIDE SEQUENCE [LARGE SCALE GENOMIC DNA]</scope>
    <source>
        <strain evidence="3">OM18370.1</strain>
    </source>
</reference>
<feature type="compositionally biased region" description="Low complexity" evidence="1">
    <location>
        <begin position="53"/>
        <end position="94"/>
    </location>
</feature>
<dbReference type="Proteomes" id="UP000292957">
    <property type="component" value="Unassembled WGS sequence"/>
</dbReference>
<evidence type="ECO:0000256" key="1">
    <source>
        <dbReference type="SAM" id="MobiDB-lite"/>
    </source>
</evidence>
<dbReference type="EMBL" id="ML143399">
    <property type="protein sequence ID" value="TBU31399.1"/>
    <property type="molecule type" value="Genomic_DNA"/>
</dbReference>
<feature type="signal peptide" evidence="2">
    <location>
        <begin position="1"/>
        <end position="25"/>
    </location>
</feature>